<evidence type="ECO:0000313" key="8">
    <source>
        <dbReference type="EMBL" id="QGA27898.1"/>
    </source>
</evidence>
<dbReference type="PROSITE" id="PS51257">
    <property type="entry name" value="PROKAR_LIPOPROTEIN"/>
    <property type="match status" value="1"/>
</dbReference>
<keyword evidence="3" id="KW-0732">Signal</keyword>
<dbReference type="InterPro" id="IPR033985">
    <property type="entry name" value="SusD-like_N"/>
</dbReference>
<feature type="domain" description="RagB/SusD" evidence="6">
    <location>
        <begin position="321"/>
        <end position="437"/>
    </location>
</feature>
<dbReference type="AlphaFoldDB" id="A0A5Q0QI82"/>
<gene>
    <name evidence="8" type="ORF">GFH32_16895</name>
</gene>
<name>A0A5Q0QI82_9SPHI</name>
<dbReference type="Proteomes" id="UP000326921">
    <property type="component" value="Chromosome"/>
</dbReference>
<keyword evidence="4" id="KW-0472">Membrane</keyword>
<protein>
    <submittedName>
        <fullName evidence="8">RagB/SusD family nutrient uptake outer membrane protein</fullName>
    </submittedName>
</protein>
<dbReference type="Pfam" id="PF14322">
    <property type="entry name" value="SusD-like_3"/>
    <property type="match status" value="1"/>
</dbReference>
<evidence type="ECO:0000256" key="3">
    <source>
        <dbReference type="ARBA" id="ARBA00022729"/>
    </source>
</evidence>
<dbReference type="Gene3D" id="2.20.20.130">
    <property type="match status" value="1"/>
</dbReference>
<organism evidence="8 9">
    <name type="scientific">Sphingobacterium zhuxiongii</name>
    <dbReference type="NCBI Taxonomy" id="2662364"/>
    <lineage>
        <taxon>Bacteria</taxon>
        <taxon>Pseudomonadati</taxon>
        <taxon>Bacteroidota</taxon>
        <taxon>Sphingobacteriia</taxon>
        <taxon>Sphingobacteriales</taxon>
        <taxon>Sphingobacteriaceae</taxon>
        <taxon>Sphingobacterium</taxon>
    </lineage>
</organism>
<proteinExistence type="inferred from homology"/>
<dbReference type="Gene3D" id="1.25.40.390">
    <property type="match status" value="1"/>
</dbReference>
<keyword evidence="9" id="KW-1185">Reference proteome</keyword>
<sequence length="466" mass="53136">MRNLYKVLIACSLIGLSSSCKKWLDVQPKTNISENVLFENEQGFKDALTGVYILLAGSDFYAKEFTMGTMDVLAQQYDVSANTNQYYETGRYNYTNATVQSNINRFWYTGYKAIANINNILQAIELRKSVFAEGMYERIKGEALGLRAMIHFDLFRAFGPIPSKGLTGETIPYVNVFEMKVKPNVSGTDFIEACYADLNQAIDLLSLDKQVVYGTIDPFTSHTRNHFNYWAANGLKARIALYIGDKDLAYQQAKFIIDQGAKLFPFVERNNLAGTSPYRALLPEQLFGIYTPNLHQINEDLFRSTSGQSTLSNKASFLTAVFEGSSTDVRSVFLWKTDGTSADKYPAKYRDDDIQTNLLNTRRIPLMRMSEIYFIGAESSNIREERIEWMNKVIAVRGAVTISSTADMDQIDANIVKEYRKEFYQEGQLFFYHKRKNTLRIEGSSIDMTEAQYVFPKPNDEIEFNN</sequence>
<dbReference type="Gene3D" id="1.25.40.900">
    <property type="match status" value="1"/>
</dbReference>
<feature type="domain" description="SusD-like N-terminal" evidence="7">
    <location>
        <begin position="22"/>
        <end position="241"/>
    </location>
</feature>
<evidence type="ECO:0000313" key="9">
    <source>
        <dbReference type="Proteomes" id="UP000326921"/>
    </source>
</evidence>
<reference evidence="8 9" key="1">
    <citation type="submission" date="2019-10" db="EMBL/GenBank/DDBJ databases">
        <authorList>
            <person name="Dong K."/>
        </authorList>
    </citation>
    <scope>NUCLEOTIDE SEQUENCE [LARGE SCALE GENOMIC DNA]</scope>
    <source>
        <strain evidence="9">dk4302</strain>
    </source>
</reference>
<evidence type="ECO:0000256" key="1">
    <source>
        <dbReference type="ARBA" id="ARBA00004442"/>
    </source>
</evidence>
<evidence type="ECO:0000256" key="5">
    <source>
        <dbReference type="ARBA" id="ARBA00023237"/>
    </source>
</evidence>
<dbReference type="GO" id="GO:0009279">
    <property type="term" value="C:cell outer membrane"/>
    <property type="evidence" value="ECO:0007669"/>
    <property type="project" value="UniProtKB-SubCell"/>
</dbReference>
<evidence type="ECO:0000259" key="7">
    <source>
        <dbReference type="Pfam" id="PF14322"/>
    </source>
</evidence>
<dbReference type="Pfam" id="PF07980">
    <property type="entry name" value="SusD_RagB"/>
    <property type="match status" value="1"/>
</dbReference>
<evidence type="ECO:0000256" key="4">
    <source>
        <dbReference type="ARBA" id="ARBA00023136"/>
    </source>
</evidence>
<dbReference type="EMBL" id="CP045652">
    <property type="protein sequence ID" value="QGA27898.1"/>
    <property type="molecule type" value="Genomic_DNA"/>
</dbReference>
<comment type="similarity">
    <text evidence="2">Belongs to the SusD family.</text>
</comment>
<evidence type="ECO:0000259" key="6">
    <source>
        <dbReference type="Pfam" id="PF07980"/>
    </source>
</evidence>
<dbReference type="RefSeq" id="WP_153512725.1">
    <property type="nucleotide sequence ID" value="NZ_CP045652.1"/>
</dbReference>
<dbReference type="InterPro" id="IPR011990">
    <property type="entry name" value="TPR-like_helical_dom_sf"/>
</dbReference>
<dbReference type="InterPro" id="IPR012944">
    <property type="entry name" value="SusD_RagB_dom"/>
</dbReference>
<evidence type="ECO:0000256" key="2">
    <source>
        <dbReference type="ARBA" id="ARBA00006275"/>
    </source>
</evidence>
<dbReference type="SUPFAM" id="SSF48452">
    <property type="entry name" value="TPR-like"/>
    <property type="match status" value="1"/>
</dbReference>
<comment type="subcellular location">
    <subcellularLocation>
        <location evidence="1">Cell outer membrane</location>
    </subcellularLocation>
</comment>
<dbReference type="KEGG" id="sphe:GFH32_16895"/>
<accession>A0A5Q0QI82</accession>
<keyword evidence="5" id="KW-0998">Cell outer membrane</keyword>